<comment type="catalytic activity">
    <reaction evidence="5">
        <text>a uridine in RNA = a pseudouridine in RNA</text>
        <dbReference type="Rhea" id="RHEA:48348"/>
        <dbReference type="Rhea" id="RHEA-COMP:12068"/>
        <dbReference type="Rhea" id="RHEA-COMP:12069"/>
        <dbReference type="ChEBI" id="CHEBI:65314"/>
        <dbReference type="ChEBI" id="CHEBI:65315"/>
    </reaction>
</comment>
<dbReference type="AlphaFoldDB" id="A0A9D1E3U3"/>
<dbReference type="CDD" id="cd00165">
    <property type="entry name" value="S4"/>
    <property type="match status" value="1"/>
</dbReference>
<evidence type="ECO:0000256" key="2">
    <source>
        <dbReference type="ARBA" id="ARBA00023235"/>
    </source>
</evidence>
<dbReference type="InterPro" id="IPR002942">
    <property type="entry name" value="S4_RNA-bd"/>
</dbReference>
<dbReference type="SUPFAM" id="SSF55120">
    <property type="entry name" value="Pseudouridine synthase"/>
    <property type="match status" value="1"/>
</dbReference>
<dbReference type="GO" id="GO:0120159">
    <property type="term" value="F:rRNA pseudouridine synthase activity"/>
    <property type="evidence" value="ECO:0007669"/>
    <property type="project" value="UniProtKB-ARBA"/>
</dbReference>
<dbReference type="Gene3D" id="3.30.2350.10">
    <property type="entry name" value="Pseudouridine synthase"/>
    <property type="match status" value="1"/>
</dbReference>
<dbReference type="PANTHER" id="PTHR21600:SF44">
    <property type="entry name" value="RIBOSOMAL LARGE SUBUNIT PSEUDOURIDINE SYNTHASE D"/>
    <property type="match status" value="1"/>
</dbReference>
<organism evidence="7 8">
    <name type="scientific">Candidatus Fimimonas gallinarum</name>
    <dbReference type="NCBI Taxonomy" id="2840821"/>
    <lineage>
        <taxon>Bacteria</taxon>
        <taxon>Pseudomonadati</taxon>
        <taxon>Myxococcota</taxon>
        <taxon>Myxococcia</taxon>
        <taxon>Myxococcales</taxon>
        <taxon>Cystobacterineae</taxon>
        <taxon>Myxococcaceae</taxon>
        <taxon>Myxococcaceae incertae sedis</taxon>
        <taxon>Candidatus Fimimonas</taxon>
    </lineage>
</organism>
<evidence type="ECO:0000256" key="3">
    <source>
        <dbReference type="PIRSR" id="PIRSR606225-1"/>
    </source>
</evidence>
<dbReference type="NCBIfam" id="TIGR00005">
    <property type="entry name" value="rluA_subfam"/>
    <property type="match status" value="1"/>
</dbReference>
<dbReference type="CDD" id="cd02869">
    <property type="entry name" value="PseudoU_synth_RluA_like"/>
    <property type="match status" value="1"/>
</dbReference>
<evidence type="ECO:0000256" key="1">
    <source>
        <dbReference type="ARBA" id="ARBA00010876"/>
    </source>
</evidence>
<dbReference type="EC" id="5.4.99.-" evidence="5"/>
<evidence type="ECO:0000313" key="8">
    <source>
        <dbReference type="Proteomes" id="UP000824200"/>
    </source>
</evidence>
<comment type="caution">
    <text evidence="7">The sequence shown here is derived from an EMBL/GenBank/DDBJ whole genome shotgun (WGS) entry which is preliminary data.</text>
</comment>
<feature type="active site" evidence="3">
    <location>
        <position position="134"/>
    </location>
</feature>
<dbReference type="SMART" id="SM00363">
    <property type="entry name" value="S4"/>
    <property type="match status" value="1"/>
</dbReference>
<dbReference type="InterPro" id="IPR020103">
    <property type="entry name" value="PsdUridine_synth_cat_dom_sf"/>
</dbReference>
<dbReference type="Proteomes" id="UP000824200">
    <property type="component" value="Unassembled WGS sequence"/>
</dbReference>
<reference evidence="7" key="2">
    <citation type="journal article" date="2021" name="PeerJ">
        <title>Extensive microbial diversity within the chicken gut microbiome revealed by metagenomics and culture.</title>
        <authorList>
            <person name="Gilroy R."/>
            <person name="Ravi A."/>
            <person name="Getino M."/>
            <person name="Pursley I."/>
            <person name="Horton D.L."/>
            <person name="Alikhan N.F."/>
            <person name="Baker D."/>
            <person name="Gharbi K."/>
            <person name="Hall N."/>
            <person name="Watson M."/>
            <person name="Adriaenssens E.M."/>
            <person name="Foster-Nyarko E."/>
            <person name="Jarju S."/>
            <person name="Secka A."/>
            <person name="Antonio M."/>
            <person name="Oren A."/>
            <person name="Chaudhuri R.R."/>
            <person name="La Ragione R."/>
            <person name="Hildebrand F."/>
            <person name="Pallen M.J."/>
        </authorList>
    </citation>
    <scope>NUCLEOTIDE SEQUENCE</scope>
    <source>
        <strain evidence="7">CHK121-14286</strain>
    </source>
</reference>
<dbReference type="InterPro" id="IPR050188">
    <property type="entry name" value="RluA_PseudoU_synthase"/>
</dbReference>
<dbReference type="PROSITE" id="PS01129">
    <property type="entry name" value="PSI_RLU"/>
    <property type="match status" value="1"/>
</dbReference>
<proteinExistence type="inferred from homology"/>
<dbReference type="InterPro" id="IPR036986">
    <property type="entry name" value="S4_RNA-bd_sf"/>
</dbReference>
<name>A0A9D1E3U3_9BACT</name>
<comment type="function">
    <text evidence="5">Responsible for synthesis of pseudouridine from uracil.</text>
</comment>
<evidence type="ECO:0000256" key="4">
    <source>
        <dbReference type="PROSITE-ProRule" id="PRU00182"/>
    </source>
</evidence>
<dbReference type="InterPro" id="IPR006225">
    <property type="entry name" value="PsdUridine_synth_RluC/D"/>
</dbReference>
<sequence>MKTVELTAEENSRLDVFLTNASLTRSHAQKLIAQGAVTVNGNVVTKCSAEVKPDSVVKVCLPDEVPLSVPAQDIPLDIVYQDADLAVINKPQGMTVHPANNVFTDTLVNALLFHISDLSGINGVLRPGIVHRLDKDTSGLLVIAKNDKAHVELQRQIQTKQCHRIYIALLEGVLKENSGTVDKPIGRSLSDRKKMDTVPNGRNAVTNYSVIKRYRHYTLVRFELKTGRTHQIRVHAKFLGHPVVGDKTYGYKNCKWNLNGQLLHSQTLIFTHPTTGETMSFTAPLPDYFCRVLDILDKTDEAV</sequence>
<dbReference type="InterPro" id="IPR006224">
    <property type="entry name" value="PsdUridine_synth_RluA-like_CS"/>
</dbReference>
<dbReference type="Gene3D" id="3.10.290.10">
    <property type="entry name" value="RNA-binding S4 domain"/>
    <property type="match status" value="1"/>
</dbReference>
<dbReference type="Pfam" id="PF01479">
    <property type="entry name" value="S4"/>
    <property type="match status" value="1"/>
</dbReference>
<dbReference type="GO" id="GO:0003723">
    <property type="term" value="F:RNA binding"/>
    <property type="evidence" value="ECO:0007669"/>
    <property type="project" value="UniProtKB-KW"/>
</dbReference>
<dbReference type="Pfam" id="PF00849">
    <property type="entry name" value="PseudoU_synth_2"/>
    <property type="match status" value="1"/>
</dbReference>
<evidence type="ECO:0000313" key="7">
    <source>
        <dbReference type="EMBL" id="HIR65784.1"/>
    </source>
</evidence>
<keyword evidence="4" id="KW-0694">RNA-binding</keyword>
<dbReference type="PANTHER" id="PTHR21600">
    <property type="entry name" value="MITOCHONDRIAL RNA PSEUDOURIDINE SYNTHASE"/>
    <property type="match status" value="1"/>
</dbReference>
<dbReference type="GO" id="GO:0000455">
    <property type="term" value="P:enzyme-directed rRNA pseudouridine synthesis"/>
    <property type="evidence" value="ECO:0007669"/>
    <property type="project" value="TreeGrafter"/>
</dbReference>
<feature type="domain" description="RNA-binding S4" evidence="6">
    <location>
        <begin position="12"/>
        <end position="75"/>
    </location>
</feature>
<accession>A0A9D1E3U3</accession>
<evidence type="ECO:0000256" key="5">
    <source>
        <dbReference type="RuleBase" id="RU362028"/>
    </source>
</evidence>
<dbReference type="SUPFAM" id="SSF55174">
    <property type="entry name" value="Alpha-L RNA-binding motif"/>
    <property type="match status" value="1"/>
</dbReference>
<evidence type="ECO:0000259" key="6">
    <source>
        <dbReference type="SMART" id="SM00363"/>
    </source>
</evidence>
<gene>
    <name evidence="7" type="ORF">IAC95_02730</name>
</gene>
<reference evidence="7" key="1">
    <citation type="submission" date="2020-10" db="EMBL/GenBank/DDBJ databases">
        <authorList>
            <person name="Gilroy R."/>
        </authorList>
    </citation>
    <scope>NUCLEOTIDE SEQUENCE</scope>
    <source>
        <strain evidence="7">CHK121-14286</strain>
    </source>
</reference>
<dbReference type="InterPro" id="IPR006145">
    <property type="entry name" value="PsdUridine_synth_RsuA/RluA"/>
</dbReference>
<comment type="similarity">
    <text evidence="1 5">Belongs to the pseudouridine synthase RluA family.</text>
</comment>
<protein>
    <recommendedName>
        <fullName evidence="5">Pseudouridine synthase</fullName>
        <ecNumber evidence="5">5.4.99.-</ecNumber>
    </recommendedName>
</protein>
<dbReference type="PROSITE" id="PS50889">
    <property type="entry name" value="S4"/>
    <property type="match status" value="1"/>
</dbReference>
<dbReference type="EMBL" id="DVHL01000023">
    <property type="protein sequence ID" value="HIR65784.1"/>
    <property type="molecule type" value="Genomic_DNA"/>
</dbReference>
<keyword evidence="2 5" id="KW-0413">Isomerase</keyword>